<dbReference type="STRING" id="1344416.A0A138ZYG9"/>
<dbReference type="PROSITE" id="PS50082">
    <property type="entry name" value="WD_REPEATS_2"/>
    <property type="match status" value="1"/>
</dbReference>
<keyword evidence="4" id="KW-1185">Reference proteome</keyword>
<sequence>LATCTGTLTLVWSLSSCSISARLGRPSGGIHRANILGVAFCHAHLGMYLATSDAVGKIVVWNVRQQASERVSDRTGAVYDVKFSQDGERLFSCADDGVILVWNWRKGMNTFSPRWLYSL</sequence>
<name>A0A138ZYG9_GONPJ</name>
<accession>A0A138ZYG9</accession>
<dbReference type="SUPFAM" id="SSF50978">
    <property type="entry name" value="WD40 repeat-like"/>
    <property type="match status" value="1"/>
</dbReference>
<gene>
    <name evidence="3" type="ORF">M427DRAFT_105584</name>
</gene>
<evidence type="ECO:0000256" key="2">
    <source>
        <dbReference type="SAM" id="SignalP"/>
    </source>
</evidence>
<protein>
    <submittedName>
        <fullName evidence="3">Uncharacterized protein</fullName>
    </submittedName>
</protein>
<dbReference type="InterPro" id="IPR001680">
    <property type="entry name" value="WD40_rpt"/>
</dbReference>
<evidence type="ECO:0000256" key="1">
    <source>
        <dbReference type="PROSITE-ProRule" id="PRU00221"/>
    </source>
</evidence>
<dbReference type="OMA" id="VILVWNW"/>
<evidence type="ECO:0000313" key="4">
    <source>
        <dbReference type="Proteomes" id="UP000070544"/>
    </source>
</evidence>
<dbReference type="AlphaFoldDB" id="A0A138ZYG9"/>
<dbReference type="InterPro" id="IPR015943">
    <property type="entry name" value="WD40/YVTN_repeat-like_dom_sf"/>
</dbReference>
<organism evidence="3 4">
    <name type="scientific">Gonapodya prolifera (strain JEL478)</name>
    <name type="common">Monoblepharis prolifera</name>
    <dbReference type="NCBI Taxonomy" id="1344416"/>
    <lineage>
        <taxon>Eukaryota</taxon>
        <taxon>Fungi</taxon>
        <taxon>Fungi incertae sedis</taxon>
        <taxon>Chytridiomycota</taxon>
        <taxon>Chytridiomycota incertae sedis</taxon>
        <taxon>Monoblepharidomycetes</taxon>
        <taxon>Monoblepharidales</taxon>
        <taxon>Gonapodyaceae</taxon>
        <taxon>Gonapodya</taxon>
    </lineage>
</organism>
<dbReference type="EMBL" id="KQ965871">
    <property type="protein sequence ID" value="KXS09315.1"/>
    <property type="molecule type" value="Genomic_DNA"/>
</dbReference>
<proteinExistence type="predicted"/>
<feature type="non-terminal residue" evidence="3">
    <location>
        <position position="1"/>
    </location>
</feature>
<dbReference type="SMART" id="SM00320">
    <property type="entry name" value="WD40"/>
    <property type="match status" value="2"/>
</dbReference>
<feature type="repeat" description="WD" evidence="1">
    <location>
        <begin position="71"/>
        <end position="112"/>
    </location>
</feature>
<evidence type="ECO:0000313" key="3">
    <source>
        <dbReference type="EMBL" id="KXS09315.1"/>
    </source>
</evidence>
<dbReference type="OrthoDB" id="400at2759"/>
<dbReference type="Proteomes" id="UP000070544">
    <property type="component" value="Unassembled WGS sequence"/>
</dbReference>
<keyword evidence="2" id="KW-0732">Signal</keyword>
<reference evidence="3 4" key="1">
    <citation type="journal article" date="2015" name="Genome Biol. Evol.">
        <title>Phylogenomic analyses indicate that early fungi evolved digesting cell walls of algal ancestors of land plants.</title>
        <authorList>
            <person name="Chang Y."/>
            <person name="Wang S."/>
            <person name="Sekimoto S."/>
            <person name="Aerts A.L."/>
            <person name="Choi C."/>
            <person name="Clum A."/>
            <person name="LaButti K.M."/>
            <person name="Lindquist E.A."/>
            <person name="Yee Ngan C."/>
            <person name="Ohm R.A."/>
            <person name="Salamov A.A."/>
            <person name="Grigoriev I.V."/>
            <person name="Spatafora J.W."/>
            <person name="Berbee M.L."/>
        </authorList>
    </citation>
    <scope>NUCLEOTIDE SEQUENCE [LARGE SCALE GENOMIC DNA]</scope>
    <source>
        <strain evidence="3 4">JEL478</strain>
    </source>
</reference>
<feature type="chain" id="PRO_5007295767" evidence="2">
    <location>
        <begin position="21"/>
        <end position="119"/>
    </location>
</feature>
<dbReference type="Gene3D" id="2.130.10.10">
    <property type="entry name" value="YVTN repeat-like/Quinoprotein amine dehydrogenase"/>
    <property type="match status" value="1"/>
</dbReference>
<dbReference type="PROSITE" id="PS50294">
    <property type="entry name" value="WD_REPEATS_REGION"/>
    <property type="match status" value="1"/>
</dbReference>
<dbReference type="Pfam" id="PF00400">
    <property type="entry name" value="WD40"/>
    <property type="match status" value="1"/>
</dbReference>
<feature type="signal peptide" evidence="2">
    <location>
        <begin position="1"/>
        <end position="20"/>
    </location>
</feature>
<keyword evidence="1" id="KW-0853">WD repeat</keyword>
<dbReference type="InterPro" id="IPR036322">
    <property type="entry name" value="WD40_repeat_dom_sf"/>
</dbReference>